<proteinExistence type="predicted"/>
<protein>
    <recommendedName>
        <fullName evidence="3">CRISPR-associated protein</fullName>
    </recommendedName>
</protein>
<dbReference type="eggNOG" id="ENOG502ZA7M">
    <property type="taxonomic scope" value="Bacteria"/>
</dbReference>
<sequence length="692" mass="77689">MVSIGGPFLAHGMTAAETLHQVTDVSTDGRFLENVIVVELAREEERLKYAILPLMTWGGYDEVEGGGKKKGGKKKKAAFVADTARGLALPYALASGGNPTVPQGRYGVAVYPAYPNSVSKMTISDEVARFLRKRLDKTLNLPVDIAGSDLDAIARQVSGLIEKVNEKVITKENQGYALIALIFPDSGGPYLYVNRAPVKGDRQYILVGESILFPGKYIVADIARLEKYFWESKMAEGMEKGRREKCSICGRQEEAVSPYCKAWNWLSYTWDAPLSEKFRGDEPDLAGAVGALCRSCYSSLIMGAGIFSEISSPLPYYLTKELFLPVASAAGRDAAKKSKARPPAIYGCALILPFRRGIDVAESGEMLKEALDAFRSKNMRKDKNDLALAAITGFEAVLPGDFNSDDYRLTIVYYQASQADVQLRAVIEDVLPSTVRILADYMPQVADEAAEVKRKIAVTEADFTADNYRSLVYILIRAYGGGYLWHTLQSVLNRRPLSRERFMRGAALRMNGYAGRSDDSSFWSLREEVAFYLAFRRFLNFYSKEILKEGSAVPDWRQMLDKITKTAPDQLTFSSVEELGFAAGYLTNRFGRWYYYNTGGGKEKKPEGKDFIKHRVMTFGSRLTPDMVWRKALSRFQEYAFKLDINMPDDFRRRAGVVESEFRRLRQQVERNRDEFMGAFWSGYMLAPEADK</sequence>
<organism evidence="1 2">
    <name type="scientific">Pelotomaculum thermopropionicum (strain DSM 13744 / JCM 10971 / SI)</name>
    <dbReference type="NCBI Taxonomy" id="370438"/>
    <lineage>
        <taxon>Bacteria</taxon>
        <taxon>Bacillati</taxon>
        <taxon>Bacillota</taxon>
        <taxon>Clostridia</taxon>
        <taxon>Eubacteriales</taxon>
        <taxon>Desulfotomaculaceae</taxon>
        <taxon>Pelotomaculum</taxon>
    </lineage>
</organism>
<evidence type="ECO:0008006" key="3">
    <source>
        <dbReference type="Google" id="ProtNLM"/>
    </source>
</evidence>
<gene>
    <name evidence="1" type="ordered locus">PTH_1919</name>
</gene>
<name>A5D0Y5_PELTS</name>
<dbReference type="InterPro" id="IPR013389">
    <property type="entry name" value="CRISPR-assoc_prot_Cas8b"/>
</dbReference>
<dbReference type="Pfam" id="PF09484">
    <property type="entry name" value="Cas_TM1802"/>
    <property type="match status" value="1"/>
</dbReference>
<evidence type="ECO:0000313" key="2">
    <source>
        <dbReference type="Proteomes" id="UP000006556"/>
    </source>
</evidence>
<reference evidence="2" key="1">
    <citation type="journal article" date="2008" name="Genome Res.">
        <title>The genome of Pelotomaculum thermopropionicum reveals niche-associated evolution in anaerobic microbiota.</title>
        <authorList>
            <person name="Kosaka T."/>
            <person name="Kato S."/>
            <person name="Shimoyama T."/>
            <person name="Ishii S."/>
            <person name="Abe T."/>
            <person name="Watanabe K."/>
        </authorList>
    </citation>
    <scope>NUCLEOTIDE SEQUENCE [LARGE SCALE GENOMIC DNA]</scope>
    <source>
        <strain evidence="2">DSM 13744 / JCM 10971 / SI</strain>
    </source>
</reference>
<dbReference type="HOGENOM" id="CLU_407512_0_0_9"/>
<dbReference type="STRING" id="370438.PTH_1919"/>
<evidence type="ECO:0000313" key="1">
    <source>
        <dbReference type="EMBL" id="BAF60100.1"/>
    </source>
</evidence>
<dbReference type="KEGG" id="pth:PTH_1919"/>
<dbReference type="EMBL" id="AP009389">
    <property type="protein sequence ID" value="BAF60100.1"/>
    <property type="molecule type" value="Genomic_DNA"/>
</dbReference>
<dbReference type="AlphaFoldDB" id="A5D0Y5"/>
<accession>A5D0Y5</accession>
<keyword evidence="2" id="KW-1185">Reference proteome</keyword>
<dbReference type="Proteomes" id="UP000006556">
    <property type="component" value="Chromosome"/>
</dbReference>